<dbReference type="EMBL" id="WPIN01000016">
    <property type="protein sequence ID" value="MVM34445.1"/>
    <property type="molecule type" value="Genomic_DNA"/>
</dbReference>
<evidence type="ECO:0000313" key="1">
    <source>
        <dbReference type="EMBL" id="MVM34445.1"/>
    </source>
</evidence>
<proteinExistence type="predicted"/>
<dbReference type="Proteomes" id="UP000436006">
    <property type="component" value="Unassembled WGS sequence"/>
</dbReference>
<reference evidence="1 2" key="1">
    <citation type="submission" date="2019-12" db="EMBL/GenBank/DDBJ databases">
        <title>Spirosoma sp. HMF4905 genome sequencing and assembly.</title>
        <authorList>
            <person name="Kang H."/>
            <person name="Cha I."/>
            <person name="Kim H."/>
            <person name="Joh K."/>
        </authorList>
    </citation>
    <scope>NUCLEOTIDE SEQUENCE [LARGE SCALE GENOMIC DNA]</scope>
    <source>
        <strain evidence="1 2">HMF4905</strain>
    </source>
</reference>
<dbReference type="InterPro" id="IPR010260">
    <property type="entry name" value="AlpA"/>
</dbReference>
<dbReference type="Pfam" id="PF05930">
    <property type="entry name" value="Phage_AlpA"/>
    <property type="match status" value="1"/>
</dbReference>
<evidence type="ECO:0000313" key="2">
    <source>
        <dbReference type="Proteomes" id="UP000436006"/>
    </source>
</evidence>
<gene>
    <name evidence="1" type="ORF">GO755_30720</name>
</gene>
<organism evidence="1 2">
    <name type="scientific">Spirosoma arboris</name>
    <dbReference type="NCBI Taxonomy" id="2682092"/>
    <lineage>
        <taxon>Bacteria</taxon>
        <taxon>Pseudomonadati</taxon>
        <taxon>Bacteroidota</taxon>
        <taxon>Cytophagia</taxon>
        <taxon>Cytophagales</taxon>
        <taxon>Cytophagaceae</taxon>
        <taxon>Spirosoma</taxon>
    </lineage>
</organism>
<sequence length="74" mass="8642">MDDLSISPTRLSGFLRLDQVLQLIPVSKATWWNGCRTGQFPKPYKLAPRITAWKVSDIQQWLEHFDRTYYATKG</sequence>
<protein>
    <submittedName>
        <fullName evidence="1">AlpA family phage regulatory protein</fullName>
    </submittedName>
</protein>
<dbReference type="AlphaFoldDB" id="A0A7K1SKY9"/>
<accession>A0A7K1SKY9</accession>
<comment type="caution">
    <text evidence="1">The sequence shown here is derived from an EMBL/GenBank/DDBJ whole genome shotgun (WGS) entry which is preliminary data.</text>
</comment>
<keyword evidence="2" id="KW-1185">Reference proteome</keyword>
<dbReference type="Gene3D" id="1.10.238.160">
    <property type="match status" value="1"/>
</dbReference>
<name>A0A7K1SKY9_9BACT</name>